<evidence type="ECO:0000313" key="3">
    <source>
        <dbReference type="EMBL" id="QIH73777.1"/>
    </source>
</evidence>
<evidence type="ECO:0000313" key="5">
    <source>
        <dbReference type="Proteomes" id="UP000289220"/>
    </source>
</evidence>
<evidence type="ECO:0000259" key="2">
    <source>
        <dbReference type="PROSITE" id="PS51740"/>
    </source>
</evidence>
<reference evidence="3 6" key="2">
    <citation type="submission" date="2020-01" db="EMBL/GenBank/DDBJ databases">
        <authorList>
            <person name="Wang S."/>
        </authorList>
    </citation>
    <scope>NUCLEOTIDE SEQUENCE [LARGE SCALE GENOMIC DNA]</scope>
    <source>
        <strain evidence="3 6">D151-2-6</strain>
    </source>
</reference>
<dbReference type="InterPro" id="IPR007159">
    <property type="entry name" value="SpoVT-AbrB_dom"/>
</dbReference>
<dbReference type="PROSITE" id="PS51740">
    <property type="entry name" value="SPOVT_ABRB"/>
    <property type="match status" value="1"/>
</dbReference>
<dbReference type="SMART" id="SM00966">
    <property type="entry name" value="SpoVT_AbrB"/>
    <property type="match status" value="1"/>
</dbReference>
<dbReference type="Pfam" id="PF04014">
    <property type="entry name" value="MazE_antitoxin"/>
    <property type="match status" value="1"/>
</dbReference>
<proteinExistence type="predicted"/>
<evidence type="ECO:0000256" key="1">
    <source>
        <dbReference type="PROSITE-ProRule" id="PRU01076"/>
    </source>
</evidence>
<organism evidence="4 5">
    <name type="scientific">Brevundimonas mediterranea</name>
    <dbReference type="NCBI Taxonomy" id="74329"/>
    <lineage>
        <taxon>Bacteria</taxon>
        <taxon>Pseudomonadati</taxon>
        <taxon>Pseudomonadota</taxon>
        <taxon>Alphaproteobacteria</taxon>
        <taxon>Caulobacterales</taxon>
        <taxon>Caulobacteraceae</taxon>
        <taxon>Brevundimonas</taxon>
    </lineage>
</organism>
<dbReference type="InterPro" id="IPR037914">
    <property type="entry name" value="SpoVT-AbrB_sf"/>
</dbReference>
<keyword evidence="1 3" id="KW-0238">DNA-binding</keyword>
<protein>
    <submittedName>
        <fullName evidence="3">AbrB/MazE/SpoVT family DNA-binding domain-containing protein</fullName>
    </submittedName>
</protein>
<dbReference type="EMBL" id="UXHF01000008">
    <property type="protein sequence ID" value="VDC51852.1"/>
    <property type="molecule type" value="Genomic_DNA"/>
</dbReference>
<dbReference type="SUPFAM" id="SSF89447">
    <property type="entry name" value="AbrB/MazE/MraZ-like"/>
    <property type="match status" value="1"/>
</dbReference>
<dbReference type="AlphaFoldDB" id="A0A6G7EK89"/>
<dbReference type="GO" id="GO:0003677">
    <property type="term" value="F:DNA binding"/>
    <property type="evidence" value="ECO:0007669"/>
    <property type="project" value="UniProtKB-UniRule"/>
</dbReference>
<dbReference type="Proteomes" id="UP000289220">
    <property type="component" value="Unassembled WGS sequence"/>
</dbReference>
<feature type="domain" description="SpoVT-AbrB" evidence="2">
    <location>
        <begin position="1"/>
        <end position="43"/>
    </location>
</feature>
<name>A0A6G7EK89_9CAUL</name>
<accession>A0A6G7EK89</accession>
<dbReference type="KEGG" id="bmed:GYM46_12975"/>
<reference evidence="4 5" key="1">
    <citation type="submission" date="2018-11" db="EMBL/GenBank/DDBJ databases">
        <authorList>
            <person name="Peiro R."/>
            <person name="Begona"/>
            <person name="Cbmso G."/>
            <person name="Lopez M."/>
            <person name="Gonzalez S."/>
            <person name="Sacristan E."/>
            <person name="Castillo E."/>
        </authorList>
    </citation>
    <scope>NUCLEOTIDE SEQUENCE [LARGE SCALE GENOMIC DNA]</scope>
    <source>
        <strain evidence="4">Brev_genome</strain>
    </source>
</reference>
<dbReference type="Proteomes" id="UP000501325">
    <property type="component" value="Chromosome"/>
</dbReference>
<dbReference type="EMBL" id="CP048751">
    <property type="protein sequence ID" value="QIH73777.1"/>
    <property type="molecule type" value="Genomic_DNA"/>
</dbReference>
<dbReference type="Gene3D" id="2.10.260.10">
    <property type="match status" value="1"/>
</dbReference>
<gene>
    <name evidence="4" type="ORF">BREV_BREV_00642</name>
    <name evidence="3" type="ORF">GYM46_12975</name>
</gene>
<sequence length="80" mass="8750">MKIGAQGQVVIPAELVEQAGFGPDDELSVRIDSGVLTIRAANDRPHAAKDRGRALIEHMQRYRSALNMTTDDVMAMTRGE</sequence>
<dbReference type="RefSeq" id="WP_008263152.1">
    <property type="nucleotide sequence ID" value="NZ_CP048751.1"/>
</dbReference>
<evidence type="ECO:0000313" key="6">
    <source>
        <dbReference type="Proteomes" id="UP000501325"/>
    </source>
</evidence>
<evidence type="ECO:0000313" key="4">
    <source>
        <dbReference type="EMBL" id="VDC51852.1"/>
    </source>
</evidence>
<keyword evidence="5" id="KW-1185">Reference proteome</keyword>